<dbReference type="PROSITE" id="PS00676">
    <property type="entry name" value="SIGMA54_INTERACT_2"/>
    <property type="match status" value="1"/>
</dbReference>
<dbReference type="InterPro" id="IPR027417">
    <property type="entry name" value="P-loop_NTPase"/>
</dbReference>
<dbReference type="GO" id="GO:0005524">
    <property type="term" value="F:ATP binding"/>
    <property type="evidence" value="ECO:0007669"/>
    <property type="project" value="UniProtKB-KW"/>
</dbReference>
<dbReference type="InterPro" id="IPR002078">
    <property type="entry name" value="Sigma_54_int"/>
</dbReference>
<comment type="caution">
    <text evidence="7">The sequence shown here is derived from an EMBL/GenBank/DDBJ whole genome shotgun (WGS) entry which is preliminary data.</text>
</comment>
<dbReference type="InterPro" id="IPR002197">
    <property type="entry name" value="HTH_Fis"/>
</dbReference>
<keyword evidence="8" id="KW-1185">Reference proteome</keyword>
<keyword evidence="3" id="KW-0805">Transcription regulation</keyword>
<dbReference type="Gene3D" id="3.40.50.300">
    <property type="entry name" value="P-loop containing nucleotide triphosphate hydrolases"/>
    <property type="match status" value="1"/>
</dbReference>
<dbReference type="AlphaFoldDB" id="A0A0F5I7C6"/>
<dbReference type="Gene3D" id="1.10.8.60">
    <property type="match status" value="1"/>
</dbReference>
<proteinExistence type="predicted"/>
<keyword evidence="1" id="KW-0547">Nucleotide-binding</keyword>
<gene>
    <name evidence="7" type="ORF">QY95_00892</name>
</gene>
<keyword evidence="5" id="KW-0804">Transcription</keyword>
<dbReference type="EMBL" id="JWIR02000024">
    <property type="protein sequence ID" value="KKB41185.1"/>
    <property type="molecule type" value="Genomic_DNA"/>
</dbReference>
<dbReference type="RefSeq" id="WP_040047532.1">
    <property type="nucleotide sequence ID" value="NZ_JWIR02000024.1"/>
</dbReference>
<dbReference type="PANTHER" id="PTHR32071:SF101">
    <property type="entry name" value="ACETOIN DEHYDROGENASE OPERON TRANSCRIPTIONAL ACTIVATOR ACOR"/>
    <property type="match status" value="1"/>
</dbReference>
<dbReference type="InterPro" id="IPR003018">
    <property type="entry name" value="GAF"/>
</dbReference>
<keyword evidence="2" id="KW-0067">ATP-binding</keyword>
<keyword evidence="4" id="KW-0238">DNA-binding</keyword>
<dbReference type="SMART" id="SM00382">
    <property type="entry name" value="AAA"/>
    <property type="match status" value="1"/>
</dbReference>
<protein>
    <submittedName>
        <fullName evidence="7">Transcriptional activator of acetoin dehydrogenase operon AcoR</fullName>
    </submittedName>
</protein>
<dbReference type="InterPro" id="IPR009057">
    <property type="entry name" value="Homeodomain-like_sf"/>
</dbReference>
<evidence type="ECO:0000313" key="7">
    <source>
        <dbReference type="EMBL" id="KKB41185.1"/>
    </source>
</evidence>
<evidence type="ECO:0000256" key="4">
    <source>
        <dbReference type="ARBA" id="ARBA00023125"/>
    </source>
</evidence>
<dbReference type="FunFam" id="3.40.50.300:FF:000006">
    <property type="entry name" value="DNA-binding transcriptional regulator NtrC"/>
    <property type="match status" value="1"/>
</dbReference>
<dbReference type="SUPFAM" id="SSF52540">
    <property type="entry name" value="P-loop containing nucleoside triphosphate hydrolases"/>
    <property type="match status" value="1"/>
</dbReference>
<dbReference type="Gene3D" id="3.30.450.40">
    <property type="match status" value="1"/>
</dbReference>
<dbReference type="Pfam" id="PF01590">
    <property type="entry name" value="GAF"/>
    <property type="match status" value="1"/>
</dbReference>
<dbReference type="CDD" id="cd00009">
    <property type="entry name" value="AAA"/>
    <property type="match status" value="1"/>
</dbReference>
<dbReference type="PANTHER" id="PTHR32071">
    <property type="entry name" value="TRANSCRIPTIONAL REGULATORY PROTEIN"/>
    <property type="match status" value="1"/>
</dbReference>
<dbReference type="Pfam" id="PF00158">
    <property type="entry name" value="Sigma54_activat"/>
    <property type="match status" value="1"/>
</dbReference>
<dbReference type="InterPro" id="IPR025943">
    <property type="entry name" value="Sigma_54_int_dom_ATP-bd_2"/>
</dbReference>
<evidence type="ECO:0000256" key="3">
    <source>
        <dbReference type="ARBA" id="ARBA00023015"/>
    </source>
</evidence>
<sequence>MQSVCYLSTWKRFIHEGTLDASRLNKRIAESWNRCRHQKVNPYLQRGEQFLTGDRLQKQKQKNDVFLQAATPVLQRIEPMMKELEAVVLLIDPSGYVLSMTGNKRVVHEARRINFKEGVRWREEEVGTNAIGTALRTEEAIMVSGLEHYSLASHGWSCAAAPVHSPDGWLLGVIDVSCSVDRAHPFMFGMVASVAHEIESELAAQAYQKEMKLINKCESLLERGRLVAVCDDHYRIVAVSPALRDCFPDYKGKKKEELLREGFCLKGESAILSDDQQQVIGSCLHLEEKAVSAPCHRKAEPPFIFEGEQGTSLSFQQTLEDVQKVAPTEVSVCILGETGTGKEVIAQAIHANSARRNGPFIAINCGALPADLVESELFGYAEGAFTGAKRNGHQGKFEQANGGTIFLDEIGELSLDMQVKLLRVLQERKVTRVGGVKEIELDIRVVTATHRNLEQLVAEGTFRKDLYYRLHVYPICVPPLRERKEDIAHLVRHYARKHQWPVDVPDAYMERFCEYDWPGNIRELFNVLERLRIASPQLALKDLHVLDPLFGDHPLSDTEKKEEQKLPEMNIREKIQKDLMIEALRKTKGNVTQAAKLLEVPRSTFYKRLKRFGL</sequence>
<dbReference type="PROSITE" id="PS00688">
    <property type="entry name" value="SIGMA54_INTERACT_3"/>
    <property type="match status" value="1"/>
</dbReference>
<dbReference type="STRING" id="1221996.QY95_00892"/>
<dbReference type="Pfam" id="PF25601">
    <property type="entry name" value="AAA_lid_14"/>
    <property type="match status" value="1"/>
</dbReference>
<dbReference type="OrthoDB" id="9771372at2"/>
<evidence type="ECO:0000256" key="5">
    <source>
        <dbReference type="ARBA" id="ARBA00023163"/>
    </source>
</evidence>
<evidence type="ECO:0000256" key="1">
    <source>
        <dbReference type="ARBA" id="ARBA00022741"/>
    </source>
</evidence>
<dbReference type="InterPro" id="IPR025944">
    <property type="entry name" value="Sigma_54_int_dom_CS"/>
</dbReference>
<dbReference type="Proteomes" id="UP000031563">
    <property type="component" value="Unassembled WGS sequence"/>
</dbReference>
<dbReference type="Pfam" id="PF02954">
    <property type="entry name" value="HTH_8"/>
    <property type="match status" value="1"/>
</dbReference>
<organism evidence="7 8">
    <name type="scientific">Bacillus thermotolerans</name>
    <name type="common">Quasibacillus thermotolerans</name>
    <dbReference type="NCBI Taxonomy" id="1221996"/>
    <lineage>
        <taxon>Bacteria</taxon>
        <taxon>Bacillati</taxon>
        <taxon>Bacillota</taxon>
        <taxon>Bacilli</taxon>
        <taxon>Bacillales</taxon>
        <taxon>Bacillaceae</taxon>
        <taxon>Bacillus</taxon>
    </lineage>
</organism>
<dbReference type="PRINTS" id="PR01590">
    <property type="entry name" value="HTHFIS"/>
</dbReference>
<dbReference type="GO" id="GO:0006355">
    <property type="term" value="P:regulation of DNA-templated transcription"/>
    <property type="evidence" value="ECO:0007669"/>
    <property type="project" value="InterPro"/>
</dbReference>
<dbReference type="PROSITE" id="PS50045">
    <property type="entry name" value="SIGMA54_INTERACT_4"/>
    <property type="match status" value="1"/>
</dbReference>
<dbReference type="InterPro" id="IPR058031">
    <property type="entry name" value="AAA_lid_NorR"/>
</dbReference>
<evidence type="ECO:0000256" key="2">
    <source>
        <dbReference type="ARBA" id="ARBA00022840"/>
    </source>
</evidence>
<accession>A0A0F5I7C6</accession>
<dbReference type="InterPro" id="IPR003593">
    <property type="entry name" value="AAA+_ATPase"/>
</dbReference>
<evidence type="ECO:0000313" key="8">
    <source>
        <dbReference type="Proteomes" id="UP000031563"/>
    </source>
</evidence>
<dbReference type="InterPro" id="IPR029016">
    <property type="entry name" value="GAF-like_dom_sf"/>
</dbReference>
<name>A0A0F5I7C6_BACTR</name>
<dbReference type="GO" id="GO:0043565">
    <property type="term" value="F:sequence-specific DNA binding"/>
    <property type="evidence" value="ECO:0007669"/>
    <property type="project" value="InterPro"/>
</dbReference>
<feature type="domain" description="Sigma-54 factor interaction" evidence="6">
    <location>
        <begin position="308"/>
        <end position="533"/>
    </location>
</feature>
<evidence type="ECO:0000259" key="6">
    <source>
        <dbReference type="PROSITE" id="PS50045"/>
    </source>
</evidence>
<dbReference type="Gene3D" id="1.10.10.60">
    <property type="entry name" value="Homeodomain-like"/>
    <property type="match status" value="1"/>
</dbReference>
<reference evidence="7" key="1">
    <citation type="submission" date="2015-02" db="EMBL/GenBank/DDBJ databases">
        <title>Genome Assembly of Bacillaceae bacterium MTCC 8252.</title>
        <authorList>
            <person name="Verma A."/>
            <person name="Khatri I."/>
            <person name="Mual P."/>
            <person name="Subramanian S."/>
            <person name="Krishnamurthi S."/>
        </authorList>
    </citation>
    <scope>NUCLEOTIDE SEQUENCE [LARGE SCALE GENOMIC DNA]</scope>
    <source>
        <strain evidence="7">MTCC 8252</strain>
    </source>
</reference>
<dbReference type="SUPFAM" id="SSF46689">
    <property type="entry name" value="Homeodomain-like"/>
    <property type="match status" value="1"/>
</dbReference>